<dbReference type="InterPro" id="IPR000524">
    <property type="entry name" value="Tscrpt_reg_HTH_GntR"/>
</dbReference>
<evidence type="ECO:0000313" key="5">
    <source>
        <dbReference type="EMBL" id="MBG6087869.1"/>
    </source>
</evidence>
<dbReference type="InterPro" id="IPR050679">
    <property type="entry name" value="Bact_HTH_transcr_reg"/>
</dbReference>
<reference evidence="5" key="1">
    <citation type="submission" date="2020-11" db="EMBL/GenBank/DDBJ databases">
        <title>Sequencing the genomes of 1000 actinobacteria strains.</title>
        <authorList>
            <person name="Klenk H.-P."/>
        </authorList>
    </citation>
    <scope>NUCLEOTIDE SEQUENCE</scope>
    <source>
        <strain evidence="5">DSM 43175</strain>
    </source>
</reference>
<evidence type="ECO:0000256" key="2">
    <source>
        <dbReference type="ARBA" id="ARBA00023125"/>
    </source>
</evidence>
<dbReference type="SMART" id="SM00345">
    <property type="entry name" value="HTH_GNTR"/>
    <property type="match status" value="2"/>
</dbReference>
<keyword evidence="3" id="KW-0804">Transcription</keyword>
<dbReference type="GO" id="GO:0045892">
    <property type="term" value="P:negative regulation of DNA-templated transcription"/>
    <property type="evidence" value="ECO:0007669"/>
    <property type="project" value="TreeGrafter"/>
</dbReference>
<keyword evidence="2 5" id="KW-0238">DNA-binding</keyword>
<dbReference type="PANTHER" id="PTHR44846:SF17">
    <property type="entry name" value="GNTR-FAMILY TRANSCRIPTIONAL REGULATOR"/>
    <property type="match status" value="1"/>
</dbReference>
<name>A0A931DB85_9ACTN</name>
<sequence>MTARRTAWGAYAQITDALRQRITDGTYAPGSQLPAEVALCAEFRVVRNTVRRALSTLQAEGLISVRTGIGRFVNTPTNHPPPGTRPQYARIAEHLRHQISNGTIPPGARLPSEARICERYGVSRFTARQALRSLEDAGLVTCVQGVGRHVRQDVPR</sequence>
<dbReference type="Gene3D" id="1.10.10.10">
    <property type="entry name" value="Winged helix-like DNA-binding domain superfamily/Winged helix DNA-binding domain"/>
    <property type="match status" value="2"/>
</dbReference>
<dbReference type="InterPro" id="IPR036388">
    <property type="entry name" value="WH-like_DNA-bd_sf"/>
</dbReference>
<dbReference type="PRINTS" id="PR00035">
    <property type="entry name" value="HTHGNTR"/>
</dbReference>
<dbReference type="CDD" id="cd07377">
    <property type="entry name" value="WHTH_GntR"/>
    <property type="match status" value="2"/>
</dbReference>
<accession>A0A931DB85</accession>
<dbReference type="SUPFAM" id="SSF46785">
    <property type="entry name" value="Winged helix' DNA-binding domain"/>
    <property type="match status" value="2"/>
</dbReference>
<keyword evidence="1" id="KW-0805">Transcription regulation</keyword>
<dbReference type="EMBL" id="JADOUA010000001">
    <property type="protein sequence ID" value="MBG6087869.1"/>
    <property type="molecule type" value="Genomic_DNA"/>
</dbReference>
<evidence type="ECO:0000259" key="4">
    <source>
        <dbReference type="PROSITE" id="PS50949"/>
    </source>
</evidence>
<gene>
    <name evidence="5" type="ORF">IW256_001982</name>
</gene>
<evidence type="ECO:0000313" key="6">
    <source>
        <dbReference type="Proteomes" id="UP000614047"/>
    </source>
</evidence>
<evidence type="ECO:0000256" key="1">
    <source>
        <dbReference type="ARBA" id="ARBA00023015"/>
    </source>
</evidence>
<dbReference type="Proteomes" id="UP000614047">
    <property type="component" value="Unassembled WGS sequence"/>
</dbReference>
<protein>
    <submittedName>
        <fullName evidence="5">DNA-binding GntR family transcriptional regulator</fullName>
    </submittedName>
</protein>
<dbReference type="Pfam" id="PF00392">
    <property type="entry name" value="GntR"/>
    <property type="match status" value="2"/>
</dbReference>
<dbReference type="PANTHER" id="PTHR44846">
    <property type="entry name" value="MANNOSYL-D-GLYCERATE TRANSPORT/METABOLISM SYSTEM REPRESSOR MNGR-RELATED"/>
    <property type="match status" value="1"/>
</dbReference>
<feature type="domain" description="HTH gntR-type" evidence="4">
    <location>
        <begin position="8"/>
        <end position="76"/>
    </location>
</feature>
<feature type="domain" description="HTH gntR-type" evidence="4">
    <location>
        <begin position="85"/>
        <end position="153"/>
    </location>
</feature>
<comment type="caution">
    <text evidence="5">The sequence shown here is derived from an EMBL/GenBank/DDBJ whole genome shotgun (WGS) entry which is preliminary data.</text>
</comment>
<dbReference type="AlphaFoldDB" id="A0A931DB85"/>
<evidence type="ECO:0000256" key="3">
    <source>
        <dbReference type="ARBA" id="ARBA00023163"/>
    </source>
</evidence>
<dbReference type="RefSeq" id="WP_345336714.1">
    <property type="nucleotide sequence ID" value="NZ_BAABES010000008.1"/>
</dbReference>
<dbReference type="PROSITE" id="PS50949">
    <property type="entry name" value="HTH_GNTR"/>
    <property type="match status" value="2"/>
</dbReference>
<organism evidence="5 6">
    <name type="scientific">Actinomadura viridis</name>
    <dbReference type="NCBI Taxonomy" id="58110"/>
    <lineage>
        <taxon>Bacteria</taxon>
        <taxon>Bacillati</taxon>
        <taxon>Actinomycetota</taxon>
        <taxon>Actinomycetes</taxon>
        <taxon>Streptosporangiales</taxon>
        <taxon>Thermomonosporaceae</taxon>
        <taxon>Actinomadura</taxon>
    </lineage>
</organism>
<proteinExistence type="predicted"/>
<dbReference type="GO" id="GO:0003700">
    <property type="term" value="F:DNA-binding transcription factor activity"/>
    <property type="evidence" value="ECO:0007669"/>
    <property type="project" value="InterPro"/>
</dbReference>
<dbReference type="InterPro" id="IPR036390">
    <property type="entry name" value="WH_DNA-bd_sf"/>
</dbReference>
<dbReference type="GO" id="GO:0003677">
    <property type="term" value="F:DNA binding"/>
    <property type="evidence" value="ECO:0007669"/>
    <property type="project" value="UniProtKB-KW"/>
</dbReference>
<keyword evidence="6" id="KW-1185">Reference proteome</keyword>